<dbReference type="CDD" id="cd06850">
    <property type="entry name" value="biotinyl_domain"/>
    <property type="match status" value="1"/>
</dbReference>
<keyword evidence="4" id="KW-1185">Reference proteome</keyword>
<keyword evidence="1" id="KW-0092">Biotin</keyword>
<name>A0A4D7JZB2_9BACT</name>
<dbReference type="AlphaFoldDB" id="A0A4D7JZB2"/>
<proteinExistence type="predicted"/>
<dbReference type="PROSITE" id="PS00188">
    <property type="entry name" value="BIOTIN"/>
    <property type="match status" value="1"/>
</dbReference>
<dbReference type="InterPro" id="IPR050709">
    <property type="entry name" value="Biotin_Carboxyl_Carrier/Decarb"/>
</dbReference>
<evidence type="ECO:0000259" key="2">
    <source>
        <dbReference type="PROSITE" id="PS50968"/>
    </source>
</evidence>
<evidence type="ECO:0000313" key="3">
    <source>
        <dbReference type="EMBL" id="QCK14014.1"/>
    </source>
</evidence>
<feature type="domain" description="Lipoyl-binding" evidence="2">
    <location>
        <begin position="90"/>
        <end position="171"/>
    </location>
</feature>
<dbReference type="OrthoDB" id="9812676at2"/>
<dbReference type="KEGG" id="fpf:DCC35_04225"/>
<dbReference type="InterPro" id="IPR001882">
    <property type="entry name" value="Biotin_BS"/>
</dbReference>
<dbReference type="PANTHER" id="PTHR45266:SF3">
    <property type="entry name" value="OXALOACETATE DECARBOXYLASE ALPHA CHAIN"/>
    <property type="match status" value="1"/>
</dbReference>
<dbReference type="Proteomes" id="UP000298616">
    <property type="component" value="Chromosome"/>
</dbReference>
<dbReference type="Gene3D" id="2.40.50.100">
    <property type="match status" value="1"/>
</dbReference>
<protein>
    <submittedName>
        <fullName evidence="3">Acetyl-CoA carboxylase biotin carboxyl carrier protein subunit</fullName>
    </submittedName>
</protein>
<evidence type="ECO:0000313" key="4">
    <source>
        <dbReference type="Proteomes" id="UP000298616"/>
    </source>
</evidence>
<dbReference type="FunFam" id="2.40.50.100:FF:000003">
    <property type="entry name" value="Acetyl-CoA carboxylase biotin carboxyl carrier protein"/>
    <property type="match status" value="1"/>
</dbReference>
<organism evidence="3 4">
    <name type="scientific">Mangrovivirga cuniculi</name>
    <dbReference type="NCBI Taxonomy" id="2715131"/>
    <lineage>
        <taxon>Bacteria</taxon>
        <taxon>Pseudomonadati</taxon>
        <taxon>Bacteroidota</taxon>
        <taxon>Cytophagia</taxon>
        <taxon>Cytophagales</taxon>
        <taxon>Mangrovivirgaceae</taxon>
        <taxon>Mangrovivirga</taxon>
    </lineage>
</organism>
<dbReference type="SUPFAM" id="SSF51230">
    <property type="entry name" value="Single hybrid motif"/>
    <property type="match status" value="1"/>
</dbReference>
<dbReference type="InterPro" id="IPR011053">
    <property type="entry name" value="Single_hybrid_motif"/>
</dbReference>
<dbReference type="RefSeq" id="WP_137089608.1">
    <property type="nucleotide sequence ID" value="NZ_CP028923.1"/>
</dbReference>
<dbReference type="PANTHER" id="PTHR45266">
    <property type="entry name" value="OXALOACETATE DECARBOXYLASE ALPHA CHAIN"/>
    <property type="match status" value="1"/>
</dbReference>
<evidence type="ECO:0000256" key="1">
    <source>
        <dbReference type="ARBA" id="ARBA00023267"/>
    </source>
</evidence>
<dbReference type="InterPro" id="IPR000089">
    <property type="entry name" value="Biotin_lipoyl"/>
</dbReference>
<dbReference type="PROSITE" id="PS50968">
    <property type="entry name" value="BIOTINYL_LIPOYL"/>
    <property type="match status" value="1"/>
</dbReference>
<dbReference type="EMBL" id="CP028923">
    <property type="protein sequence ID" value="QCK14014.1"/>
    <property type="molecule type" value="Genomic_DNA"/>
</dbReference>
<reference evidence="3 4" key="1">
    <citation type="submission" date="2018-04" db="EMBL/GenBank/DDBJ databases">
        <title>Complete genome uncultured novel isolate.</title>
        <authorList>
            <person name="Merlino G."/>
        </authorList>
    </citation>
    <scope>NUCLEOTIDE SEQUENCE [LARGE SCALE GENOMIC DNA]</scope>
    <source>
        <strain evidence="4">R1DC9</strain>
    </source>
</reference>
<gene>
    <name evidence="3" type="ORF">DCC35_04225</name>
</gene>
<dbReference type="Pfam" id="PF00364">
    <property type="entry name" value="Biotin_lipoyl"/>
    <property type="match status" value="1"/>
</dbReference>
<accession>A0A4D7JZB2</accession>
<sequence length="171" mass="19213">MYQAHLINDEESISDKSISVNFEDENILVNDEVLDWDISRIDDSHFHVIKNGKGFKLEHVSTDAEEKIITLKINGKVCRLKIKDKMDILLEKMGMSDLAGSQITDIKAPMPGMILEIKVEPGQTIQKGDSVMVLEAMKMENVLKSPGDGEITSIEVKEGQSVEKNQLLIRF</sequence>